<feature type="region of interest" description="Disordered" evidence="1">
    <location>
        <begin position="1"/>
        <end position="68"/>
    </location>
</feature>
<feature type="region of interest" description="Disordered" evidence="1">
    <location>
        <begin position="317"/>
        <end position="369"/>
    </location>
</feature>
<accession>A0A1X6P4E1</accession>
<feature type="domain" description="GATA-type" evidence="2">
    <location>
        <begin position="1"/>
        <end position="19"/>
    </location>
</feature>
<evidence type="ECO:0000313" key="3">
    <source>
        <dbReference type="EMBL" id="OSX75620.1"/>
    </source>
</evidence>
<protein>
    <recommendedName>
        <fullName evidence="2">GATA-type domain-containing protein</fullName>
    </recommendedName>
</protein>
<dbReference type="EMBL" id="KV918897">
    <property type="protein sequence ID" value="OSX75620.1"/>
    <property type="molecule type" value="Genomic_DNA"/>
</dbReference>
<evidence type="ECO:0000256" key="1">
    <source>
        <dbReference type="SAM" id="MobiDB-lite"/>
    </source>
</evidence>
<dbReference type="GO" id="GO:0043565">
    <property type="term" value="F:sequence-specific DNA binding"/>
    <property type="evidence" value="ECO:0007669"/>
    <property type="project" value="InterPro"/>
</dbReference>
<feature type="region of interest" description="Disordered" evidence="1">
    <location>
        <begin position="402"/>
        <end position="424"/>
    </location>
</feature>
<dbReference type="Gene3D" id="3.30.50.10">
    <property type="entry name" value="Erythroid Transcription Factor GATA-1, subunit A"/>
    <property type="match status" value="1"/>
</dbReference>
<keyword evidence="4" id="KW-1185">Reference proteome</keyword>
<gene>
    <name evidence="3" type="ORF">BU14_0229s0008</name>
</gene>
<evidence type="ECO:0000313" key="4">
    <source>
        <dbReference type="Proteomes" id="UP000218209"/>
    </source>
</evidence>
<dbReference type="GO" id="GO:0008270">
    <property type="term" value="F:zinc ion binding"/>
    <property type="evidence" value="ECO:0007669"/>
    <property type="project" value="InterPro"/>
</dbReference>
<dbReference type="AlphaFoldDB" id="A0A1X6P4E1"/>
<dbReference type="InterPro" id="IPR000679">
    <property type="entry name" value="Znf_GATA"/>
</dbReference>
<sequence length="656" mass="64293">MWRSGPEGPRTLCNACGLRRSSRPPATREVCASTGAAVQRLGKRDRDLSTSSSSSPSRLSKVHGSSFAGRTAAADVATSRARQSAEPLNVGVQKSSAVALRLGRRYFGAGRGASAPPLPQSSPTPASAPQGTTMGCDGTGVKRGATASFAFRRLVGGVRDLPQETPLASSTAPEAVDGGSLVPCDSLAHASLASAAAKEGLPGLSAANKTAASHGLSWTAADAVVPFNVKKEPEPAALVKLEDLAVDNGRRRAVAYALRTKLHPPDGPGKAAVLRAAERSTRFVAVATAAHHAGPGAADAGGSSTGDVVVGAAAQDAVGGEHETQDHGGGGTGPTGDARNATAAAPVAAAKVSGKGADDGQADGGGGGAQGGVGGVARGAGGAFWRAEHARAANVGAAGGLAGHSTGRGHGGHDDGHGGPRPGRRAYGIVGTDAAADDAAGLARDGDDGMHGGSYAARVAHDAMAAITMAGAAAASTTPIAGARTAAGTGGRSGMVSGGTGVAAGDADLGDGGTGATAAAPGRGCAAACDGGGEWTPAEPVAGVLRLHEARAAAAAAVAGGRHAVAVAGFRLFGPVQVAAAVAAFAGVGLSLERRVRLTRAVAVAADQNDLTGSVAVEAHEEDVLQSLLRHCHRTSCGRIPLGIRWRVMAFLRAQQ</sequence>
<evidence type="ECO:0000259" key="2">
    <source>
        <dbReference type="Pfam" id="PF00320"/>
    </source>
</evidence>
<feature type="compositionally biased region" description="Low complexity" evidence="1">
    <location>
        <begin position="49"/>
        <end position="59"/>
    </location>
</feature>
<dbReference type="InterPro" id="IPR013088">
    <property type="entry name" value="Znf_NHR/GATA"/>
</dbReference>
<organism evidence="3 4">
    <name type="scientific">Porphyra umbilicalis</name>
    <name type="common">Purple laver</name>
    <name type="synonym">Red alga</name>
    <dbReference type="NCBI Taxonomy" id="2786"/>
    <lineage>
        <taxon>Eukaryota</taxon>
        <taxon>Rhodophyta</taxon>
        <taxon>Bangiophyceae</taxon>
        <taxon>Bangiales</taxon>
        <taxon>Bangiaceae</taxon>
        <taxon>Porphyra</taxon>
    </lineage>
</organism>
<dbReference type="Proteomes" id="UP000218209">
    <property type="component" value="Unassembled WGS sequence"/>
</dbReference>
<feature type="region of interest" description="Disordered" evidence="1">
    <location>
        <begin position="110"/>
        <end position="139"/>
    </location>
</feature>
<dbReference type="GO" id="GO:0006355">
    <property type="term" value="P:regulation of DNA-templated transcription"/>
    <property type="evidence" value="ECO:0007669"/>
    <property type="project" value="InterPro"/>
</dbReference>
<dbReference type="Pfam" id="PF00320">
    <property type="entry name" value="GATA"/>
    <property type="match status" value="1"/>
</dbReference>
<name>A0A1X6P4E1_PORUM</name>
<reference evidence="3 4" key="1">
    <citation type="submission" date="2017-03" db="EMBL/GenBank/DDBJ databases">
        <title>WGS assembly of Porphyra umbilicalis.</title>
        <authorList>
            <person name="Brawley S.H."/>
            <person name="Blouin N.A."/>
            <person name="Ficko-Blean E."/>
            <person name="Wheeler G.L."/>
            <person name="Lohr M."/>
            <person name="Goodson H.V."/>
            <person name="Jenkins J.W."/>
            <person name="Blaby-Haas C.E."/>
            <person name="Helliwell K.E."/>
            <person name="Chan C."/>
            <person name="Marriage T."/>
            <person name="Bhattacharya D."/>
            <person name="Klein A.S."/>
            <person name="Badis Y."/>
            <person name="Brodie J."/>
            <person name="Cao Y."/>
            <person name="Collen J."/>
            <person name="Dittami S.M."/>
            <person name="Gachon C.M."/>
            <person name="Green B.R."/>
            <person name="Karpowicz S."/>
            <person name="Kim J.W."/>
            <person name="Kudahl U."/>
            <person name="Lin S."/>
            <person name="Michel G."/>
            <person name="Mittag M."/>
            <person name="Olson B.J."/>
            <person name="Pangilinan J."/>
            <person name="Peng Y."/>
            <person name="Qiu H."/>
            <person name="Shu S."/>
            <person name="Singer J.T."/>
            <person name="Smith A.G."/>
            <person name="Sprecher B.N."/>
            <person name="Wagner V."/>
            <person name="Wang W."/>
            <person name="Wang Z.-Y."/>
            <person name="Yan J."/>
            <person name="Yarish C."/>
            <person name="Zoeuner-Riek S."/>
            <person name="Zhuang Y."/>
            <person name="Zou Y."/>
            <person name="Lindquist E.A."/>
            <person name="Grimwood J."/>
            <person name="Barry K."/>
            <person name="Rokhsar D.S."/>
            <person name="Schmutz J."/>
            <person name="Stiller J.W."/>
            <person name="Grossman A.R."/>
            <person name="Prochnik S.E."/>
        </authorList>
    </citation>
    <scope>NUCLEOTIDE SEQUENCE [LARGE SCALE GENOMIC DNA]</scope>
    <source>
        <strain evidence="3">4086291</strain>
    </source>
</reference>
<feature type="compositionally biased region" description="Low complexity" evidence="1">
    <location>
        <begin position="335"/>
        <end position="350"/>
    </location>
</feature>
<proteinExistence type="predicted"/>